<gene>
    <name evidence="1" type="ORF">T4B_5043</name>
    <name evidence="2" type="ORF">T4C_12041</name>
</gene>
<organism evidence="1 3">
    <name type="scientific">Trichinella pseudospiralis</name>
    <name type="common">Parasitic roundworm</name>
    <dbReference type="NCBI Taxonomy" id="6337"/>
    <lineage>
        <taxon>Eukaryota</taxon>
        <taxon>Metazoa</taxon>
        <taxon>Ecdysozoa</taxon>
        <taxon>Nematoda</taxon>
        <taxon>Enoplea</taxon>
        <taxon>Dorylaimia</taxon>
        <taxon>Trichinellida</taxon>
        <taxon>Trichinellidae</taxon>
        <taxon>Trichinella</taxon>
    </lineage>
</organism>
<comment type="caution">
    <text evidence="1">The sequence shown here is derived from an EMBL/GenBank/DDBJ whole genome shotgun (WGS) entry which is preliminary data.</text>
</comment>
<reference evidence="3 4" key="1">
    <citation type="submission" date="2015-01" db="EMBL/GenBank/DDBJ databases">
        <title>Evolution of Trichinella species and genotypes.</title>
        <authorList>
            <person name="Korhonen P.K."/>
            <person name="Edoardo P."/>
            <person name="Giuseppe L.R."/>
            <person name="Gasser R.B."/>
        </authorList>
    </citation>
    <scope>NUCLEOTIDE SEQUENCE [LARGE SCALE GENOMIC DNA]</scope>
    <source>
        <strain evidence="2">ISS176</strain>
        <strain evidence="1">ISS588</strain>
    </source>
</reference>
<protein>
    <submittedName>
        <fullName evidence="1">Uncharacterized protein</fullName>
    </submittedName>
</protein>
<proteinExistence type="predicted"/>
<dbReference type="EMBL" id="JYDS01000049">
    <property type="protein sequence ID" value="KRZ29128.1"/>
    <property type="molecule type" value="Genomic_DNA"/>
</dbReference>
<dbReference type="Proteomes" id="UP000054826">
    <property type="component" value="Unassembled WGS sequence"/>
</dbReference>
<keyword evidence="3" id="KW-1185">Reference proteome</keyword>
<sequence length="61" mass="7185">MIRDHFLSSISSFHLKLPKKHIDQLNVAVHVQSNEFASANDIKEMRYFKNKTVEFFPHNKA</sequence>
<evidence type="ECO:0000313" key="1">
    <source>
        <dbReference type="EMBL" id="KRZ29128.1"/>
    </source>
</evidence>
<evidence type="ECO:0000313" key="4">
    <source>
        <dbReference type="Proteomes" id="UP000054826"/>
    </source>
</evidence>
<evidence type="ECO:0000313" key="2">
    <source>
        <dbReference type="EMBL" id="KRZ40588.1"/>
    </source>
</evidence>
<name>A0A0V1J2S5_TRIPS</name>
<evidence type="ECO:0000313" key="3">
    <source>
        <dbReference type="Proteomes" id="UP000054805"/>
    </source>
</evidence>
<dbReference type="Proteomes" id="UP000054805">
    <property type="component" value="Unassembled WGS sequence"/>
</dbReference>
<dbReference type="AlphaFoldDB" id="A0A0V1J2S5"/>
<dbReference type="EMBL" id="JYDV01000026">
    <property type="protein sequence ID" value="KRZ40588.1"/>
    <property type="molecule type" value="Genomic_DNA"/>
</dbReference>
<accession>A0A0V1J2S5</accession>